<sequence>MVQRPRARGRTRAEQRRNTLSGNSRAGVGAQRQDVLADLHTVDIAAGLDAACGRVLDLYEDELAQHFGLVEGLDDQSGAFWDALVDAGGLGAKWERLGRRVRALEASPSLDPGFLASLMRRTLEEPLGGLRGQLEGRLDELAQSLASHALRLDRTEGLAPAVRECGLRLDSWHDRAEEQDRALATLAARVDALQEQAEGGAVAARASFAREADLAARHSALQERVEALAELVGADRAAGQAERAQRQRQLDELLARSEEGRRQLEDVVRQLPVMRAEVTDECRRHAERLVAPIAPQVRNVQAILERRLEDAGSQHEAAKRRLDEVEDRMKEQAQAQAEKGHISESMVTDLDERIQRKLRRQSEDFSDLGTSVAEKFGELVERVTQLQSVFQVHEHALRHHAEEMLNRCTRYDIMMCHEQIGKCVTSGTLQQLKVHLDKVHARQAEWSRQCCAALHREGLAITLRPVDPQEHPAPPEDEHPACGRSAEDRSADAAGSSAESSAEALASATVEDAPSRLGSASSEGSAAPSQDEWARGPERCGLAVSTSSSPPTRPPRCSTTRCDSNWRALRRRWWGSATWRSAR</sequence>
<accession>A0ABN9XCM8</accession>
<feature type="coiled-coil region" evidence="1">
    <location>
        <begin position="301"/>
        <end position="335"/>
    </location>
</feature>
<feature type="compositionally biased region" description="Low complexity" evidence="2">
    <location>
        <begin position="492"/>
        <end position="508"/>
    </location>
</feature>
<reference evidence="3" key="1">
    <citation type="submission" date="2023-10" db="EMBL/GenBank/DDBJ databases">
        <authorList>
            <person name="Chen Y."/>
            <person name="Shah S."/>
            <person name="Dougan E. K."/>
            <person name="Thang M."/>
            <person name="Chan C."/>
        </authorList>
    </citation>
    <scope>NUCLEOTIDE SEQUENCE [LARGE SCALE GENOMIC DNA]</scope>
</reference>
<feature type="compositionally biased region" description="Basic residues" evidence="2">
    <location>
        <begin position="1"/>
        <end position="10"/>
    </location>
</feature>
<organism evidence="3 4">
    <name type="scientific">Prorocentrum cordatum</name>
    <dbReference type="NCBI Taxonomy" id="2364126"/>
    <lineage>
        <taxon>Eukaryota</taxon>
        <taxon>Sar</taxon>
        <taxon>Alveolata</taxon>
        <taxon>Dinophyceae</taxon>
        <taxon>Prorocentrales</taxon>
        <taxon>Prorocentraceae</taxon>
        <taxon>Prorocentrum</taxon>
    </lineage>
</organism>
<gene>
    <name evidence="3" type="ORF">PCOR1329_LOCUS74397</name>
</gene>
<keyword evidence="4" id="KW-1185">Reference proteome</keyword>
<feature type="compositionally biased region" description="Low complexity" evidence="2">
    <location>
        <begin position="515"/>
        <end position="529"/>
    </location>
</feature>
<dbReference type="Proteomes" id="UP001189429">
    <property type="component" value="Unassembled WGS sequence"/>
</dbReference>
<keyword evidence="1" id="KW-0175">Coiled coil</keyword>
<feature type="compositionally biased region" description="Low complexity" evidence="2">
    <location>
        <begin position="545"/>
        <end position="561"/>
    </location>
</feature>
<dbReference type="EMBL" id="CAUYUJ010020082">
    <property type="protein sequence ID" value="CAK0895724.1"/>
    <property type="molecule type" value="Genomic_DNA"/>
</dbReference>
<evidence type="ECO:0000313" key="4">
    <source>
        <dbReference type="Proteomes" id="UP001189429"/>
    </source>
</evidence>
<feature type="region of interest" description="Disordered" evidence="2">
    <location>
        <begin position="1"/>
        <end position="27"/>
    </location>
</feature>
<feature type="region of interest" description="Disordered" evidence="2">
    <location>
        <begin position="466"/>
        <end position="561"/>
    </location>
</feature>
<feature type="compositionally biased region" description="Basic and acidic residues" evidence="2">
    <location>
        <begin position="467"/>
        <end position="491"/>
    </location>
</feature>
<name>A0ABN9XCM8_9DINO</name>
<evidence type="ECO:0000256" key="1">
    <source>
        <dbReference type="SAM" id="Coils"/>
    </source>
</evidence>
<protein>
    <submittedName>
        <fullName evidence="3">Uncharacterized protein</fullName>
    </submittedName>
</protein>
<comment type="caution">
    <text evidence="3">The sequence shown here is derived from an EMBL/GenBank/DDBJ whole genome shotgun (WGS) entry which is preliminary data.</text>
</comment>
<evidence type="ECO:0000313" key="3">
    <source>
        <dbReference type="EMBL" id="CAK0895724.1"/>
    </source>
</evidence>
<evidence type="ECO:0000256" key="2">
    <source>
        <dbReference type="SAM" id="MobiDB-lite"/>
    </source>
</evidence>
<proteinExistence type="predicted"/>